<dbReference type="RefSeq" id="WP_185072928.1">
    <property type="nucleotide sequence ID" value="NZ_JACHMB010000001.1"/>
</dbReference>
<dbReference type="Proteomes" id="UP000579153">
    <property type="component" value="Unassembled WGS sequence"/>
</dbReference>
<feature type="transmembrane region" description="Helical" evidence="5">
    <location>
        <begin position="64"/>
        <end position="84"/>
    </location>
</feature>
<evidence type="ECO:0000256" key="4">
    <source>
        <dbReference type="SAM" id="MobiDB-lite"/>
    </source>
</evidence>
<keyword evidence="5" id="KW-0472">Membrane</keyword>
<feature type="compositionally biased region" description="Low complexity" evidence="4">
    <location>
        <begin position="366"/>
        <end position="390"/>
    </location>
</feature>
<dbReference type="Gene3D" id="3.30.565.10">
    <property type="entry name" value="Histidine kinase-like ATPase, C-terminal domain"/>
    <property type="match status" value="1"/>
</dbReference>
<dbReference type="Pfam" id="PF19354">
    <property type="entry name" value="DUF5931"/>
    <property type="match status" value="1"/>
</dbReference>
<dbReference type="Pfam" id="PF02518">
    <property type="entry name" value="HATPase_c"/>
    <property type="match status" value="1"/>
</dbReference>
<evidence type="ECO:0000256" key="5">
    <source>
        <dbReference type="SAM" id="Phobius"/>
    </source>
</evidence>
<evidence type="ECO:0000259" key="7">
    <source>
        <dbReference type="Pfam" id="PF07730"/>
    </source>
</evidence>
<evidence type="ECO:0000313" key="10">
    <source>
        <dbReference type="Proteomes" id="UP000579153"/>
    </source>
</evidence>
<keyword evidence="5" id="KW-1133">Transmembrane helix</keyword>
<evidence type="ECO:0000259" key="8">
    <source>
        <dbReference type="Pfam" id="PF19354"/>
    </source>
</evidence>
<dbReference type="GO" id="GO:0016020">
    <property type="term" value="C:membrane"/>
    <property type="evidence" value="ECO:0007669"/>
    <property type="project" value="InterPro"/>
</dbReference>
<evidence type="ECO:0000256" key="3">
    <source>
        <dbReference type="ARBA" id="ARBA00023012"/>
    </source>
</evidence>
<sequence length="397" mass="40945">MAIEGPFWRAIAVFRVASLVYAAALMAQHRGYEQPVLGWLVIGVMALWTAAATFAYSRESARRWPLLVIDLLVALACLLVSPYVEGAGQGAEGTMPVPATWIAAPVLAWAVHGGRRLGAVAAAVVAAGDLWLRVRTGQAPVLINGAVLLFLAGVVVGHVARLARQAGERMQRAIEMEAAQRERDRLARDIHDSVLQVLALVQRRGRQIGGEAAELGRLAGEQEAVLRQLVAPASAAVPVGSADLRTLLLAHASPQVTVSTPATPLILPAPVAAETAAAVRAALDNVRDHCGPDARAWIFAESSDGAITVTVRDEGPGIAEGRLAEAAAAGRLGVAQSIRGRIADLGGTVAFATGVGEGTEVEISVPLSGPTSGPLSGPASGPASGSPRSRGGQRTRG</sequence>
<organism evidence="9 10">
    <name type="scientific">Nonomuraea jabiensis</name>
    <dbReference type="NCBI Taxonomy" id="882448"/>
    <lineage>
        <taxon>Bacteria</taxon>
        <taxon>Bacillati</taxon>
        <taxon>Actinomycetota</taxon>
        <taxon>Actinomycetes</taxon>
        <taxon>Streptosporangiales</taxon>
        <taxon>Streptosporangiaceae</taxon>
        <taxon>Nonomuraea</taxon>
    </lineage>
</organism>
<feature type="transmembrane region" description="Helical" evidence="5">
    <location>
        <begin position="7"/>
        <end position="24"/>
    </location>
</feature>
<feature type="region of interest" description="Disordered" evidence="4">
    <location>
        <begin position="363"/>
        <end position="397"/>
    </location>
</feature>
<proteinExistence type="predicted"/>
<comment type="caution">
    <text evidence="9">The sequence shown here is derived from an EMBL/GenBank/DDBJ whole genome shotgun (WGS) entry which is preliminary data.</text>
</comment>
<feature type="domain" description="DUF5931" evidence="8">
    <location>
        <begin position="1"/>
        <end position="166"/>
    </location>
</feature>
<evidence type="ECO:0000313" key="9">
    <source>
        <dbReference type="EMBL" id="MBB5779649.1"/>
    </source>
</evidence>
<dbReference type="InterPro" id="IPR011712">
    <property type="entry name" value="Sig_transdc_His_kin_sub3_dim/P"/>
</dbReference>
<dbReference type="SUPFAM" id="SSF55874">
    <property type="entry name" value="ATPase domain of HSP90 chaperone/DNA topoisomerase II/histidine kinase"/>
    <property type="match status" value="1"/>
</dbReference>
<name>A0A7W9G9I7_9ACTN</name>
<keyword evidence="5" id="KW-0812">Transmembrane</keyword>
<dbReference type="GO" id="GO:0046983">
    <property type="term" value="F:protein dimerization activity"/>
    <property type="evidence" value="ECO:0007669"/>
    <property type="project" value="InterPro"/>
</dbReference>
<dbReference type="Pfam" id="PF07730">
    <property type="entry name" value="HisKA_3"/>
    <property type="match status" value="1"/>
</dbReference>
<keyword evidence="3" id="KW-0902">Two-component regulatory system</keyword>
<evidence type="ECO:0000259" key="6">
    <source>
        <dbReference type="Pfam" id="PF02518"/>
    </source>
</evidence>
<dbReference type="InterPro" id="IPR045975">
    <property type="entry name" value="DUF5931"/>
</dbReference>
<dbReference type="EMBL" id="JACHMB010000001">
    <property type="protein sequence ID" value="MBB5779649.1"/>
    <property type="molecule type" value="Genomic_DNA"/>
</dbReference>
<dbReference type="InterPro" id="IPR050482">
    <property type="entry name" value="Sensor_HK_TwoCompSys"/>
</dbReference>
<dbReference type="InterPro" id="IPR036890">
    <property type="entry name" value="HATPase_C_sf"/>
</dbReference>
<feature type="transmembrane region" description="Helical" evidence="5">
    <location>
        <begin position="141"/>
        <end position="163"/>
    </location>
</feature>
<keyword evidence="10" id="KW-1185">Reference proteome</keyword>
<evidence type="ECO:0000256" key="2">
    <source>
        <dbReference type="ARBA" id="ARBA00022777"/>
    </source>
</evidence>
<feature type="domain" description="Signal transduction histidine kinase subgroup 3 dimerisation and phosphoacceptor" evidence="7">
    <location>
        <begin position="182"/>
        <end position="203"/>
    </location>
</feature>
<protein>
    <submittedName>
        <fullName evidence="9">Signal transduction histidine kinase</fullName>
    </submittedName>
</protein>
<feature type="domain" description="Histidine kinase/HSP90-like ATPase" evidence="6">
    <location>
        <begin position="278"/>
        <end position="368"/>
    </location>
</feature>
<keyword evidence="1" id="KW-0808">Transferase</keyword>
<gene>
    <name evidence="9" type="ORF">HD596_006405</name>
</gene>
<evidence type="ECO:0000256" key="1">
    <source>
        <dbReference type="ARBA" id="ARBA00022679"/>
    </source>
</evidence>
<dbReference type="AlphaFoldDB" id="A0A7W9G9I7"/>
<accession>A0A7W9G9I7</accession>
<dbReference type="InterPro" id="IPR003594">
    <property type="entry name" value="HATPase_dom"/>
</dbReference>
<reference evidence="9 10" key="1">
    <citation type="submission" date="2020-08" db="EMBL/GenBank/DDBJ databases">
        <title>Sequencing the genomes of 1000 actinobacteria strains.</title>
        <authorList>
            <person name="Klenk H.-P."/>
        </authorList>
    </citation>
    <scope>NUCLEOTIDE SEQUENCE [LARGE SCALE GENOMIC DNA]</scope>
    <source>
        <strain evidence="9 10">DSM 45507</strain>
    </source>
</reference>
<dbReference type="NCBIfam" id="NF047322">
    <property type="entry name" value="HK_morpho_MacS"/>
    <property type="match status" value="1"/>
</dbReference>
<keyword evidence="2 9" id="KW-0418">Kinase</keyword>
<dbReference type="PANTHER" id="PTHR24421:SF61">
    <property type="entry name" value="OXYGEN SENSOR HISTIDINE KINASE NREB"/>
    <property type="match status" value="1"/>
</dbReference>
<dbReference type="GO" id="GO:0000155">
    <property type="term" value="F:phosphorelay sensor kinase activity"/>
    <property type="evidence" value="ECO:0007669"/>
    <property type="project" value="InterPro"/>
</dbReference>
<dbReference type="PANTHER" id="PTHR24421">
    <property type="entry name" value="NITRATE/NITRITE SENSOR PROTEIN NARX-RELATED"/>
    <property type="match status" value="1"/>
</dbReference>
<feature type="transmembrane region" description="Helical" evidence="5">
    <location>
        <begin position="36"/>
        <end position="57"/>
    </location>
</feature>